<dbReference type="Gene3D" id="3.30.1490.10">
    <property type="match status" value="1"/>
</dbReference>
<dbReference type="Proteomes" id="UP000193218">
    <property type="component" value="Unassembled WGS sequence"/>
</dbReference>
<dbReference type="GO" id="GO:0006412">
    <property type="term" value="P:translation"/>
    <property type="evidence" value="ECO:0007669"/>
    <property type="project" value="InterPro"/>
</dbReference>
<keyword evidence="3" id="KW-0687">Ribonucleoprotein</keyword>
<dbReference type="Pfam" id="PF00410">
    <property type="entry name" value="Ribosomal_S8"/>
    <property type="match status" value="1"/>
</dbReference>
<dbReference type="FunCoup" id="A0A1Y1UEG3">
    <property type="interactions" value="133"/>
</dbReference>
<dbReference type="InterPro" id="IPR000630">
    <property type="entry name" value="Ribosomal_uS8"/>
</dbReference>
<dbReference type="RefSeq" id="XP_021870551.1">
    <property type="nucleotide sequence ID" value="XM_022013454.1"/>
</dbReference>
<organism evidence="4 5">
    <name type="scientific">Kockovaella imperatae</name>
    <dbReference type="NCBI Taxonomy" id="4999"/>
    <lineage>
        <taxon>Eukaryota</taxon>
        <taxon>Fungi</taxon>
        <taxon>Dikarya</taxon>
        <taxon>Basidiomycota</taxon>
        <taxon>Agaricomycotina</taxon>
        <taxon>Tremellomycetes</taxon>
        <taxon>Tremellales</taxon>
        <taxon>Cuniculitremaceae</taxon>
        <taxon>Kockovaella</taxon>
    </lineage>
</organism>
<dbReference type="GO" id="GO:0003735">
    <property type="term" value="F:structural constituent of ribosome"/>
    <property type="evidence" value="ECO:0007669"/>
    <property type="project" value="InterPro"/>
</dbReference>
<comment type="caution">
    <text evidence="4">The sequence shown here is derived from an EMBL/GenBank/DDBJ whole genome shotgun (WGS) entry which is preliminary data.</text>
</comment>
<evidence type="ECO:0000256" key="1">
    <source>
        <dbReference type="ARBA" id="ARBA00006471"/>
    </source>
</evidence>
<dbReference type="SUPFAM" id="SSF56047">
    <property type="entry name" value="Ribosomal protein S8"/>
    <property type="match status" value="1"/>
</dbReference>
<dbReference type="FunFam" id="3.30.1490.10:FF:000005">
    <property type="entry name" value="Mitochondrial 40S ribosomal protein S8"/>
    <property type="match status" value="1"/>
</dbReference>
<evidence type="ECO:0000313" key="4">
    <source>
        <dbReference type="EMBL" id="ORX36450.1"/>
    </source>
</evidence>
<dbReference type="STRING" id="4999.A0A1Y1UEG3"/>
<dbReference type="Gene3D" id="3.30.1370.30">
    <property type="match status" value="1"/>
</dbReference>
<reference evidence="4 5" key="1">
    <citation type="submission" date="2017-03" db="EMBL/GenBank/DDBJ databases">
        <title>Widespread Adenine N6-methylation of Active Genes in Fungi.</title>
        <authorList>
            <consortium name="DOE Joint Genome Institute"/>
            <person name="Mondo S.J."/>
            <person name="Dannebaum R.O."/>
            <person name="Kuo R.C."/>
            <person name="Louie K.B."/>
            <person name="Bewick A.J."/>
            <person name="Labutti K."/>
            <person name="Haridas S."/>
            <person name="Kuo A."/>
            <person name="Salamov A."/>
            <person name="Ahrendt S.R."/>
            <person name="Lau R."/>
            <person name="Bowen B.P."/>
            <person name="Lipzen A."/>
            <person name="Sullivan W."/>
            <person name="Andreopoulos W.B."/>
            <person name="Clum A."/>
            <person name="Lindquist E."/>
            <person name="Daum C."/>
            <person name="Northen T.R."/>
            <person name="Ramamoorthy G."/>
            <person name="Schmitz R.J."/>
            <person name="Gryganskyi A."/>
            <person name="Culley D."/>
            <person name="Magnuson J."/>
            <person name="James T.Y."/>
            <person name="O'Malley M.A."/>
            <person name="Stajich J.E."/>
            <person name="Spatafora J.W."/>
            <person name="Visel A."/>
            <person name="Grigoriev I.V."/>
        </authorList>
    </citation>
    <scope>NUCLEOTIDE SEQUENCE [LARGE SCALE GENOMIC DNA]</scope>
    <source>
        <strain evidence="4 5">NRRL Y-17943</strain>
    </source>
</reference>
<dbReference type="OrthoDB" id="409928at2759"/>
<dbReference type="GO" id="GO:1990904">
    <property type="term" value="C:ribonucleoprotein complex"/>
    <property type="evidence" value="ECO:0007669"/>
    <property type="project" value="UniProtKB-KW"/>
</dbReference>
<sequence length="168" mass="18561">MSTALRAFDFLKLRTVAFSLPQNLCTHLQNVSRSTLARTSVPYTQSSLTICAILLRHGLISNMTLGDPTAADPTNFRRLSPPQKRIWLGLKYRNGIPVLRNMSLISKPSKRIYATKDELGRILTGRRAVNVAGVGIGEILVVKTPDTLMEGWEAWRAGLGGELILRCS</sequence>
<dbReference type="AlphaFoldDB" id="A0A1Y1UEG3"/>
<evidence type="ECO:0000256" key="2">
    <source>
        <dbReference type="ARBA" id="ARBA00022980"/>
    </source>
</evidence>
<dbReference type="GO" id="GO:0005840">
    <property type="term" value="C:ribosome"/>
    <property type="evidence" value="ECO:0007669"/>
    <property type="project" value="UniProtKB-KW"/>
</dbReference>
<comment type="similarity">
    <text evidence="1">Belongs to the universal ribosomal protein uS8 family.</text>
</comment>
<name>A0A1Y1UEG3_9TREE</name>
<dbReference type="GeneID" id="33555262"/>
<evidence type="ECO:0000313" key="5">
    <source>
        <dbReference type="Proteomes" id="UP000193218"/>
    </source>
</evidence>
<protein>
    <submittedName>
        <fullName evidence="4">Ribosomal protein S8</fullName>
    </submittedName>
</protein>
<keyword evidence="2 4" id="KW-0689">Ribosomal protein</keyword>
<dbReference type="InterPro" id="IPR035987">
    <property type="entry name" value="Ribosomal_uS8_sf"/>
</dbReference>
<accession>A0A1Y1UEG3</accession>
<evidence type="ECO:0000256" key="3">
    <source>
        <dbReference type="ARBA" id="ARBA00023274"/>
    </source>
</evidence>
<gene>
    <name evidence="4" type="ORF">BD324DRAFT_580694</name>
</gene>
<dbReference type="EMBL" id="NBSH01000008">
    <property type="protein sequence ID" value="ORX36450.1"/>
    <property type="molecule type" value="Genomic_DNA"/>
</dbReference>
<proteinExistence type="inferred from homology"/>
<keyword evidence="5" id="KW-1185">Reference proteome</keyword>
<dbReference type="InParanoid" id="A0A1Y1UEG3"/>